<reference evidence="5" key="1">
    <citation type="submission" date="2023-12" db="EMBL/GenBank/DDBJ databases">
        <title>Genome assembly of Anisodus tanguticus.</title>
        <authorList>
            <person name="Wang Y.-J."/>
        </authorList>
    </citation>
    <scope>NUCLEOTIDE SEQUENCE</scope>
    <source>
        <strain evidence="5">KB-2021</strain>
        <tissue evidence="5">Leaf</tissue>
    </source>
</reference>
<dbReference type="GO" id="GO:0003676">
    <property type="term" value="F:nucleic acid binding"/>
    <property type="evidence" value="ECO:0007669"/>
    <property type="project" value="InterPro"/>
</dbReference>
<dbReference type="AlphaFoldDB" id="A0AAE1SCZ3"/>
<accession>A0AAE1SCZ3</accession>
<keyword evidence="2" id="KW-0378">Hydrolase</keyword>
<keyword evidence="3" id="KW-0862">Zinc</keyword>
<dbReference type="GO" id="GO:0004527">
    <property type="term" value="F:exonuclease activity"/>
    <property type="evidence" value="ECO:0007669"/>
    <property type="project" value="InterPro"/>
</dbReference>
<evidence type="ECO:0000259" key="4">
    <source>
        <dbReference type="PROSITE" id="PS50157"/>
    </source>
</evidence>
<dbReference type="InterPro" id="IPR013087">
    <property type="entry name" value="Znf_C2H2_type"/>
</dbReference>
<evidence type="ECO:0000256" key="2">
    <source>
        <dbReference type="ARBA" id="ARBA00022801"/>
    </source>
</evidence>
<evidence type="ECO:0000256" key="1">
    <source>
        <dbReference type="ARBA" id="ARBA00022722"/>
    </source>
</evidence>
<dbReference type="Gene3D" id="3.30.420.10">
    <property type="entry name" value="Ribonuclease H-like superfamily/Ribonuclease H"/>
    <property type="match status" value="1"/>
</dbReference>
<comment type="caution">
    <text evidence="5">The sequence shown here is derived from an EMBL/GenBank/DDBJ whole genome shotgun (WGS) entry which is preliminary data.</text>
</comment>
<dbReference type="InterPro" id="IPR012337">
    <property type="entry name" value="RNaseH-like_sf"/>
</dbReference>
<sequence length="361" mass="41602">MFSLSACDILTCPDQTNSQTATPDSEASSTSTLTIMDHRYESSETLRNKCAACYRQFNKKEHLVEHMRTSYHSVHEPMCGVCKKHCRSFESLREHLIGPLPKAECERIFKERGCDICLSILGSRNAVRAHRESCHPRPNSNGLVYRMANMGIQDELRIDSSRGRVVALTCKMVGGGSDGSLDLCARVCLVDEHERVLFQSYVKPNLPVTNYRYETTGIRPEYLRDAMPLRNVSRKIQEFLCNGEPIWQIRSKGGRSRILVGHGLDHDLKCLEMEYPAIKIRYDIQSGVQHPYEDCVATMKLYMRMKSQYHKKENNPLATDPQNKNNFASWRQNELEMMTPEQLLDFSRSDYYCWCLDSQDY</sequence>
<dbReference type="GO" id="GO:0005634">
    <property type="term" value="C:nucleus"/>
    <property type="evidence" value="ECO:0007669"/>
    <property type="project" value="TreeGrafter"/>
</dbReference>
<organism evidence="5 6">
    <name type="scientific">Anisodus tanguticus</name>
    <dbReference type="NCBI Taxonomy" id="243964"/>
    <lineage>
        <taxon>Eukaryota</taxon>
        <taxon>Viridiplantae</taxon>
        <taxon>Streptophyta</taxon>
        <taxon>Embryophyta</taxon>
        <taxon>Tracheophyta</taxon>
        <taxon>Spermatophyta</taxon>
        <taxon>Magnoliopsida</taxon>
        <taxon>eudicotyledons</taxon>
        <taxon>Gunneridae</taxon>
        <taxon>Pentapetalae</taxon>
        <taxon>asterids</taxon>
        <taxon>lamiids</taxon>
        <taxon>Solanales</taxon>
        <taxon>Solanaceae</taxon>
        <taxon>Solanoideae</taxon>
        <taxon>Hyoscyameae</taxon>
        <taxon>Anisodus</taxon>
    </lineage>
</organism>
<evidence type="ECO:0000256" key="3">
    <source>
        <dbReference type="PROSITE-ProRule" id="PRU00042"/>
    </source>
</evidence>
<dbReference type="InterPro" id="IPR013520">
    <property type="entry name" value="Ribonucl_H"/>
</dbReference>
<keyword evidence="3" id="KW-0479">Metal-binding</keyword>
<protein>
    <recommendedName>
        <fullName evidence="4">C2H2-type domain-containing protein</fullName>
    </recommendedName>
</protein>
<dbReference type="InterPro" id="IPR036397">
    <property type="entry name" value="RNaseH_sf"/>
</dbReference>
<keyword evidence="1" id="KW-0540">Nuclease</keyword>
<dbReference type="PROSITE" id="PS50157">
    <property type="entry name" value="ZINC_FINGER_C2H2_2"/>
    <property type="match status" value="1"/>
</dbReference>
<keyword evidence="6" id="KW-1185">Reference proteome</keyword>
<feature type="domain" description="C2H2-type" evidence="4">
    <location>
        <begin position="48"/>
        <end position="77"/>
    </location>
</feature>
<evidence type="ECO:0000313" key="6">
    <source>
        <dbReference type="Proteomes" id="UP001291623"/>
    </source>
</evidence>
<dbReference type="InterPro" id="IPR047021">
    <property type="entry name" value="REXO1/3/4-like"/>
</dbReference>
<dbReference type="PROSITE" id="PS00028">
    <property type="entry name" value="ZINC_FINGER_C2H2_1"/>
    <property type="match status" value="1"/>
</dbReference>
<dbReference type="GO" id="GO:0008270">
    <property type="term" value="F:zinc ion binding"/>
    <property type="evidence" value="ECO:0007669"/>
    <property type="project" value="UniProtKB-KW"/>
</dbReference>
<dbReference type="Proteomes" id="UP001291623">
    <property type="component" value="Unassembled WGS sequence"/>
</dbReference>
<evidence type="ECO:0000313" key="5">
    <source>
        <dbReference type="EMBL" id="KAK4367460.1"/>
    </source>
</evidence>
<dbReference type="EMBL" id="JAVYJV010000006">
    <property type="protein sequence ID" value="KAK4367460.1"/>
    <property type="molecule type" value="Genomic_DNA"/>
</dbReference>
<dbReference type="PANTHER" id="PTHR12801">
    <property type="entry name" value="RNA EXONUCLEASE REXO1 / RECO3 FAMILY MEMBER-RELATED"/>
    <property type="match status" value="1"/>
</dbReference>
<keyword evidence="3" id="KW-0863">Zinc-finger</keyword>
<dbReference type="PANTHER" id="PTHR12801:SF122">
    <property type="entry name" value="RNA EXONUCLEASE 4"/>
    <property type="match status" value="1"/>
</dbReference>
<gene>
    <name evidence="5" type="ORF">RND71_011252</name>
</gene>
<name>A0AAE1SCZ3_9SOLA</name>
<dbReference type="SUPFAM" id="SSF53098">
    <property type="entry name" value="Ribonuclease H-like"/>
    <property type="match status" value="1"/>
</dbReference>
<dbReference type="SMART" id="SM00479">
    <property type="entry name" value="EXOIII"/>
    <property type="match status" value="1"/>
</dbReference>
<proteinExistence type="predicted"/>